<evidence type="ECO:0000313" key="4">
    <source>
        <dbReference type="EMBL" id="QTE47532.1"/>
    </source>
</evidence>
<proteinExistence type="predicted"/>
<sequence length="266" mass="30638">MKQQLYEAQQLPYNELEKVGLAREGKLTIDQDNLMTLLSGRRTEMLRLKNQFAPELNLPEFDAKLSVRPAKEGGLELMVHPIYKEAPQLPFLTDTEALNLEEGHVPNIEKMIFDDEGDPQDILIEFDEETNEFIVTDQSRILVPDRINGEDLSLDQKERYRKGKEVELQDGTKVQFSAKEKEGLRSNKMLLIASIIMDGGLTYAVYHGLKALFGQKEHDSKATENSKGYYSDLEQFQKQDRRETMAQKPESNNKEYERSYSRTGSR</sequence>
<dbReference type="AlphaFoldDB" id="A0AAE6MHZ9"/>
<dbReference type="InterPro" id="IPR025343">
    <property type="entry name" value="DUF4099"/>
</dbReference>
<dbReference type="RefSeq" id="WP_112652470.1">
    <property type="nucleotide sequence ID" value="NZ_CP043451.1"/>
</dbReference>
<dbReference type="Proteomes" id="UP000250557">
    <property type="component" value="Chromosome"/>
</dbReference>
<evidence type="ECO:0000313" key="3">
    <source>
        <dbReference type="EMBL" id="QEM03697.1"/>
    </source>
</evidence>
<reference evidence="3 5" key="1">
    <citation type="submission" date="2019-08" db="EMBL/GenBank/DDBJ databases">
        <title>Comparative genome analysis confer to the adaptation heavy metal polluted environment.</title>
        <authorList>
            <person name="Li Y."/>
        </authorList>
    </citation>
    <scope>NUCLEOTIDE SEQUENCE [LARGE SCALE GENOMIC DNA]</scope>
    <source>
        <strain evidence="3 5">P2</strain>
    </source>
</reference>
<dbReference type="EMBL" id="CP071880">
    <property type="protein sequence ID" value="QTE47532.1"/>
    <property type="molecule type" value="Genomic_DNA"/>
</dbReference>
<dbReference type="Pfam" id="PF13351">
    <property type="entry name" value="DUF4099"/>
    <property type="match status" value="1"/>
</dbReference>
<evidence type="ECO:0000313" key="6">
    <source>
        <dbReference type="Proteomes" id="UP000663940"/>
    </source>
</evidence>
<dbReference type="Proteomes" id="UP000663940">
    <property type="component" value="Chromosome"/>
</dbReference>
<feature type="region of interest" description="Disordered" evidence="1">
    <location>
        <begin position="220"/>
        <end position="266"/>
    </location>
</feature>
<feature type="compositionally biased region" description="Basic and acidic residues" evidence="1">
    <location>
        <begin position="235"/>
        <end position="260"/>
    </location>
</feature>
<keyword evidence="6" id="KW-1185">Reference proteome</keyword>
<evidence type="ECO:0000256" key="1">
    <source>
        <dbReference type="SAM" id="MobiDB-lite"/>
    </source>
</evidence>
<feature type="domain" description="DUF4099" evidence="2">
    <location>
        <begin position="6"/>
        <end position="86"/>
    </location>
</feature>
<dbReference type="EMBL" id="CP043451">
    <property type="protein sequence ID" value="QEM03697.1"/>
    <property type="molecule type" value="Genomic_DNA"/>
</dbReference>
<evidence type="ECO:0000313" key="5">
    <source>
        <dbReference type="Proteomes" id="UP000250557"/>
    </source>
</evidence>
<evidence type="ECO:0000259" key="2">
    <source>
        <dbReference type="Pfam" id="PF13351"/>
    </source>
</evidence>
<accession>A0AAE6MHZ9</accession>
<name>A0AAE6MHZ9_9SPHI</name>
<protein>
    <submittedName>
        <fullName evidence="3">DUF4099 domain-containing protein</fullName>
    </submittedName>
</protein>
<organism evidence="3 5">
    <name type="scientific">Mucilaginibacter rubeus</name>
    <dbReference type="NCBI Taxonomy" id="2027860"/>
    <lineage>
        <taxon>Bacteria</taxon>
        <taxon>Pseudomonadati</taxon>
        <taxon>Bacteroidota</taxon>
        <taxon>Sphingobacteriia</taxon>
        <taxon>Sphingobacteriales</taxon>
        <taxon>Sphingobacteriaceae</taxon>
        <taxon>Mucilaginibacter</taxon>
    </lineage>
</organism>
<gene>
    <name evidence="3" type="ORF">DIU31_009290</name>
    <name evidence="4" type="ORF">J3L21_18355</name>
</gene>
<reference evidence="4 6" key="2">
    <citation type="submission" date="2021-03" db="EMBL/GenBank/DDBJ databases">
        <title>Mucilaginibacter strains isolated from gold and copper mining confer multi heavy-metal resistance.</title>
        <authorList>
            <person name="Li Y."/>
        </authorList>
    </citation>
    <scope>NUCLEOTIDE SEQUENCE [LARGE SCALE GENOMIC DNA]</scope>
    <source>
        <strain evidence="4 6">P2-4</strain>
    </source>
</reference>